<feature type="transmembrane region" description="Helical" evidence="2">
    <location>
        <begin position="16"/>
        <end position="34"/>
    </location>
</feature>
<dbReference type="InterPro" id="IPR045340">
    <property type="entry name" value="DUF6533"/>
</dbReference>
<feature type="transmembrane region" description="Helical" evidence="2">
    <location>
        <begin position="163"/>
        <end position="185"/>
    </location>
</feature>
<evidence type="ECO:0000313" key="4">
    <source>
        <dbReference type="EMBL" id="TCD68396.1"/>
    </source>
</evidence>
<name>A0A4R0RLF9_9APHY</name>
<evidence type="ECO:0000256" key="2">
    <source>
        <dbReference type="SAM" id="Phobius"/>
    </source>
</evidence>
<dbReference type="OrthoDB" id="3261349at2759"/>
<reference evidence="4 5" key="1">
    <citation type="submission" date="2018-11" db="EMBL/GenBank/DDBJ databases">
        <title>Genome assembly of Steccherinum ochraceum LE-BIN_3174, the white-rot fungus of the Steccherinaceae family (The Residual Polyporoid clade, Polyporales, Basidiomycota).</title>
        <authorList>
            <person name="Fedorova T.V."/>
            <person name="Glazunova O.A."/>
            <person name="Landesman E.O."/>
            <person name="Moiseenko K.V."/>
            <person name="Psurtseva N.V."/>
            <person name="Savinova O.S."/>
            <person name="Shakhova N.V."/>
            <person name="Tyazhelova T.V."/>
            <person name="Vasina D.V."/>
        </authorList>
    </citation>
    <scope>NUCLEOTIDE SEQUENCE [LARGE SCALE GENOMIC DNA]</scope>
    <source>
        <strain evidence="4 5">LE-BIN_3174</strain>
    </source>
</reference>
<keyword evidence="2" id="KW-0812">Transmembrane</keyword>
<feature type="domain" description="DUF6533" evidence="3">
    <location>
        <begin position="16"/>
        <end position="61"/>
    </location>
</feature>
<feature type="transmembrane region" description="Helical" evidence="2">
    <location>
        <begin position="233"/>
        <end position="252"/>
    </location>
</feature>
<feature type="transmembrane region" description="Helical" evidence="2">
    <location>
        <begin position="92"/>
        <end position="110"/>
    </location>
</feature>
<proteinExistence type="predicted"/>
<sequence length="323" mass="35995">MTTLEDAARELTNSRYLNLVAFAILYYDYGLTISEEVARYWFTGGFTWMAFLFFAVRYLSVFGHLPVIFHVFSSYDGQGPLCVDSNNLFEQRLTHSQVIVGILLIVRTYALYNRNRWVLGVTVGIAISGAVVACWAVLTPHGPPPPTVSDAACNVNLSDLQGIYFAIAWSGMLFFDCLIFGLTVARSIVLSRTARRTLFDIMLRDGAIYFACMAGANLWNIITFIVLQPSLKGVPTIFTNVISTTLISRLMLNIRDPRILQQSRTFTTTTDNSAGPLTRDLPFYSTLYPDVGDMSMPVTPNPESPANLNSYELHPLNDRGDHG</sequence>
<protein>
    <recommendedName>
        <fullName evidence="3">DUF6533 domain-containing protein</fullName>
    </recommendedName>
</protein>
<keyword evidence="2" id="KW-0472">Membrane</keyword>
<dbReference type="Proteomes" id="UP000292702">
    <property type="component" value="Unassembled WGS sequence"/>
</dbReference>
<gene>
    <name evidence="4" type="ORF">EIP91_010905</name>
</gene>
<evidence type="ECO:0000313" key="5">
    <source>
        <dbReference type="Proteomes" id="UP000292702"/>
    </source>
</evidence>
<keyword evidence="5" id="KW-1185">Reference proteome</keyword>
<dbReference type="AlphaFoldDB" id="A0A4R0RLF9"/>
<dbReference type="Pfam" id="PF20151">
    <property type="entry name" value="DUF6533"/>
    <property type="match status" value="1"/>
</dbReference>
<feature type="transmembrane region" description="Helical" evidence="2">
    <location>
        <begin position="206"/>
        <end position="227"/>
    </location>
</feature>
<evidence type="ECO:0000256" key="1">
    <source>
        <dbReference type="SAM" id="MobiDB-lite"/>
    </source>
</evidence>
<evidence type="ECO:0000259" key="3">
    <source>
        <dbReference type="Pfam" id="PF20151"/>
    </source>
</evidence>
<feature type="region of interest" description="Disordered" evidence="1">
    <location>
        <begin position="294"/>
        <end position="323"/>
    </location>
</feature>
<accession>A0A4R0RLF9</accession>
<feature type="transmembrane region" description="Helical" evidence="2">
    <location>
        <begin position="117"/>
        <end position="138"/>
    </location>
</feature>
<feature type="transmembrane region" description="Helical" evidence="2">
    <location>
        <begin position="46"/>
        <end position="72"/>
    </location>
</feature>
<organism evidence="4 5">
    <name type="scientific">Steccherinum ochraceum</name>
    <dbReference type="NCBI Taxonomy" id="92696"/>
    <lineage>
        <taxon>Eukaryota</taxon>
        <taxon>Fungi</taxon>
        <taxon>Dikarya</taxon>
        <taxon>Basidiomycota</taxon>
        <taxon>Agaricomycotina</taxon>
        <taxon>Agaricomycetes</taxon>
        <taxon>Polyporales</taxon>
        <taxon>Steccherinaceae</taxon>
        <taxon>Steccherinum</taxon>
    </lineage>
</organism>
<comment type="caution">
    <text evidence="4">The sequence shown here is derived from an EMBL/GenBank/DDBJ whole genome shotgun (WGS) entry which is preliminary data.</text>
</comment>
<keyword evidence="2" id="KW-1133">Transmembrane helix</keyword>
<dbReference type="EMBL" id="RWJN01000068">
    <property type="protein sequence ID" value="TCD68396.1"/>
    <property type="molecule type" value="Genomic_DNA"/>
</dbReference>